<dbReference type="AlphaFoldDB" id="A0A433SBA0"/>
<accession>A0A433SBA0</accession>
<dbReference type="InterPro" id="IPR011652">
    <property type="entry name" value="MORN_2"/>
</dbReference>
<evidence type="ECO:0008006" key="3">
    <source>
        <dbReference type="Google" id="ProtNLM"/>
    </source>
</evidence>
<organism evidence="1 2">
    <name type="scientific">Saezia sanguinis</name>
    <dbReference type="NCBI Taxonomy" id="1965230"/>
    <lineage>
        <taxon>Bacteria</taxon>
        <taxon>Pseudomonadati</taxon>
        <taxon>Pseudomonadota</taxon>
        <taxon>Betaproteobacteria</taxon>
        <taxon>Burkholderiales</taxon>
        <taxon>Saeziaceae</taxon>
        <taxon>Saezia</taxon>
    </lineage>
</organism>
<dbReference type="SUPFAM" id="SSF82185">
    <property type="entry name" value="Histone H3 K4-specific methyltransferase SET7/9 N-terminal domain"/>
    <property type="match status" value="1"/>
</dbReference>
<dbReference type="Proteomes" id="UP000286947">
    <property type="component" value="Unassembled WGS sequence"/>
</dbReference>
<protein>
    <recommendedName>
        <fullName evidence="3">Antitoxin YwqK</fullName>
    </recommendedName>
</protein>
<dbReference type="RefSeq" id="WP_162615333.1">
    <property type="nucleotide sequence ID" value="NZ_PQSP01000007.1"/>
</dbReference>
<dbReference type="EMBL" id="PQSP01000007">
    <property type="protein sequence ID" value="RUS66010.1"/>
    <property type="molecule type" value="Genomic_DNA"/>
</dbReference>
<evidence type="ECO:0000313" key="2">
    <source>
        <dbReference type="Proteomes" id="UP000286947"/>
    </source>
</evidence>
<dbReference type="PANTHER" id="PTHR33706">
    <property type="entry name" value="MORN VARIANT REPEAT PROTEIN"/>
    <property type="match status" value="1"/>
</dbReference>
<reference evidence="1 2" key="1">
    <citation type="submission" date="2018-01" db="EMBL/GenBank/DDBJ databases">
        <title>Saezia sanguinis gen. nov., sp. nov., in the order Burkholderiales isolated from human blood.</title>
        <authorList>
            <person name="Medina-Pascual M.J."/>
            <person name="Valdezate S."/>
            <person name="Monzon S."/>
            <person name="Cuesta I."/>
            <person name="Carrasco G."/>
            <person name="Villalon P."/>
            <person name="Saez-Nieto J.A."/>
        </authorList>
    </citation>
    <scope>NUCLEOTIDE SEQUENCE [LARGE SCALE GENOMIC DNA]</scope>
    <source>
        <strain evidence="1 2">CNM695-12</strain>
    </source>
</reference>
<sequence length="433" mass="47799">MDGARARVLYGRVCCGWLLLLALVLSGCDQMQLLTQSGRVRPWQLPQRTAGVVVENAHEPAQRPSVPTPAEPQEQPVDAVLADAQASLTALSATDAVAGDDSPLPPPGTQLHAAAGLGPSEVLLPDLASGVAMATPVERRYDSLALALMNVPWQPGDVVAVNAAYYRRFLETTRQGYRVQDFYQTQPPQQVGDGPRVLPDRLAGAAQIRRAGEPLPDGMDLAELPVADGDNYSDMQAEIKLTEPFVLLQLADVTATLPAPRPVKQQYAWLNQLAAHGSYVLWYANGRQAIAGGYWQGKRQGQWRMWYENGNLMLQEHYDQGANEGGFAGWYSNGVPAGQGQYHRGLRQGEWVLWFNNGQKMEQGVYESGAQQGAWAHWYENGQLRLEGLYQQGQRIGPWRWWTRDGELAREAQYLGDASERSIGSGTIEPRWR</sequence>
<keyword evidence="2" id="KW-1185">Reference proteome</keyword>
<dbReference type="Gene3D" id="3.90.930.1">
    <property type="match status" value="1"/>
</dbReference>
<dbReference type="PANTHER" id="PTHR33706:SF1">
    <property type="entry name" value="TPR REPEAT PROTEIN"/>
    <property type="match status" value="1"/>
</dbReference>
<dbReference type="Pfam" id="PF07661">
    <property type="entry name" value="MORN_2"/>
    <property type="match status" value="2"/>
</dbReference>
<gene>
    <name evidence="1" type="ORF">CUZ56_02368</name>
</gene>
<comment type="caution">
    <text evidence="1">The sequence shown here is derived from an EMBL/GenBank/DDBJ whole genome shotgun (WGS) entry which is preliminary data.</text>
</comment>
<evidence type="ECO:0000313" key="1">
    <source>
        <dbReference type="EMBL" id="RUS66010.1"/>
    </source>
</evidence>
<dbReference type="PROSITE" id="PS51257">
    <property type="entry name" value="PROKAR_LIPOPROTEIN"/>
    <property type="match status" value="1"/>
</dbReference>
<proteinExistence type="predicted"/>
<name>A0A433SBA0_9BURK</name>